<organism evidence="1 2">
    <name type="scientific">Trypanosoma theileri</name>
    <dbReference type="NCBI Taxonomy" id="67003"/>
    <lineage>
        <taxon>Eukaryota</taxon>
        <taxon>Discoba</taxon>
        <taxon>Euglenozoa</taxon>
        <taxon>Kinetoplastea</taxon>
        <taxon>Metakinetoplastina</taxon>
        <taxon>Trypanosomatida</taxon>
        <taxon>Trypanosomatidae</taxon>
        <taxon>Trypanosoma</taxon>
    </lineage>
</organism>
<dbReference type="AlphaFoldDB" id="A0A1X0P159"/>
<keyword evidence="2" id="KW-1185">Reference proteome</keyword>
<sequence length="100" mass="11519">MRSTRSFTASEEAPRTAYLGKKTFKIWTLRRGATCDGEGRRRGKRVSQHFHFHPFRCLFAGATLVVEKKKSGCARAVASKRGFQDDKVKHCFLFVFLFMK</sequence>
<proteinExistence type="predicted"/>
<reference evidence="1 2" key="1">
    <citation type="submission" date="2017-03" db="EMBL/GenBank/DDBJ databases">
        <title>An alternative strategy for trypanosome survival in the mammalian bloodstream revealed through genome and transcriptome analysis of the ubiquitous bovine parasite Trypanosoma (Megatrypanum) theileri.</title>
        <authorList>
            <person name="Kelly S."/>
            <person name="Ivens A."/>
            <person name="Mott A."/>
            <person name="O'Neill E."/>
            <person name="Emms D."/>
            <person name="Macleod O."/>
            <person name="Voorheis P."/>
            <person name="Matthews J."/>
            <person name="Matthews K."/>
            <person name="Carrington M."/>
        </authorList>
    </citation>
    <scope>NUCLEOTIDE SEQUENCE [LARGE SCALE GENOMIC DNA]</scope>
    <source>
        <strain evidence="1">Edinburgh</strain>
    </source>
</reference>
<protein>
    <submittedName>
        <fullName evidence="1">Uncharacterized protein</fullName>
    </submittedName>
</protein>
<gene>
    <name evidence="1" type="ORF">TM35_000084650</name>
</gene>
<dbReference type="EMBL" id="NBCO01000008">
    <property type="protein sequence ID" value="ORC90667.1"/>
    <property type="molecule type" value="Genomic_DNA"/>
</dbReference>
<dbReference type="RefSeq" id="XP_028884733.1">
    <property type="nucleotide sequence ID" value="XM_029024330.1"/>
</dbReference>
<dbReference type="VEuPathDB" id="TriTrypDB:TM35_000084650"/>
<comment type="caution">
    <text evidence="1">The sequence shown here is derived from an EMBL/GenBank/DDBJ whole genome shotgun (WGS) entry which is preliminary data.</text>
</comment>
<evidence type="ECO:0000313" key="1">
    <source>
        <dbReference type="EMBL" id="ORC90667.1"/>
    </source>
</evidence>
<accession>A0A1X0P159</accession>
<evidence type="ECO:0000313" key="2">
    <source>
        <dbReference type="Proteomes" id="UP000192257"/>
    </source>
</evidence>
<name>A0A1X0P159_9TRYP</name>
<dbReference type="Proteomes" id="UP000192257">
    <property type="component" value="Unassembled WGS sequence"/>
</dbReference>
<dbReference type="GeneID" id="39984110"/>